<dbReference type="Pfam" id="PF18651">
    <property type="entry name" value="CshA_NR2"/>
    <property type="match status" value="1"/>
</dbReference>
<evidence type="ECO:0000256" key="1">
    <source>
        <dbReference type="ARBA" id="ARBA00004370"/>
    </source>
</evidence>
<feature type="domain" description="OmpA-like" evidence="6">
    <location>
        <begin position="2015"/>
        <end position="2129"/>
    </location>
</feature>
<keyword evidence="8" id="KW-1185">Reference proteome</keyword>
<proteinExistence type="predicted"/>
<dbReference type="InterPro" id="IPR006665">
    <property type="entry name" value="OmpA-like"/>
</dbReference>
<dbReference type="EMBL" id="NEGB01000002">
    <property type="protein sequence ID" value="OTG66677.1"/>
    <property type="molecule type" value="Genomic_DNA"/>
</dbReference>
<dbReference type="STRING" id="1977882.B9T28_05395"/>
<dbReference type="InterPro" id="IPR006664">
    <property type="entry name" value="OMP_bac"/>
</dbReference>
<evidence type="ECO:0000313" key="8">
    <source>
        <dbReference type="Proteomes" id="UP000242765"/>
    </source>
</evidence>
<gene>
    <name evidence="7" type="ORF">B9T28_05395</name>
</gene>
<comment type="subcellular location">
    <subcellularLocation>
        <location evidence="1">Membrane</location>
    </subcellularLocation>
</comment>
<dbReference type="InterPro" id="IPR051172">
    <property type="entry name" value="Chlamydia_OmcB"/>
</dbReference>
<dbReference type="CDD" id="cd07185">
    <property type="entry name" value="OmpA_C-like"/>
    <property type="match status" value="1"/>
</dbReference>
<dbReference type="PANTHER" id="PTHR34819">
    <property type="entry name" value="LARGE CYSTEINE-RICH PERIPLASMIC PROTEIN OMCB"/>
    <property type="match status" value="1"/>
</dbReference>
<dbReference type="InterPro" id="IPR040683">
    <property type="entry name" value="CshA_NR2"/>
</dbReference>
<name>A0A1Y3CHT7_9GAMM</name>
<dbReference type="InterPro" id="IPR047589">
    <property type="entry name" value="DUF11_rpt"/>
</dbReference>
<feature type="region of interest" description="Disordered" evidence="4">
    <location>
        <begin position="551"/>
        <end position="570"/>
    </location>
</feature>
<evidence type="ECO:0000313" key="7">
    <source>
        <dbReference type="EMBL" id="OTG66677.1"/>
    </source>
</evidence>
<evidence type="ECO:0000256" key="5">
    <source>
        <dbReference type="SAM" id="SignalP"/>
    </source>
</evidence>
<dbReference type="Gene3D" id="2.60.40.740">
    <property type="match status" value="4"/>
</dbReference>
<dbReference type="PRINTS" id="PR01021">
    <property type="entry name" value="OMPADOMAIN"/>
</dbReference>
<dbReference type="Gene3D" id="3.30.1330.60">
    <property type="entry name" value="OmpA-like domain"/>
    <property type="match status" value="1"/>
</dbReference>
<dbReference type="OrthoDB" id="1149075at2"/>
<evidence type="ECO:0000256" key="2">
    <source>
        <dbReference type="ARBA" id="ARBA00023136"/>
    </source>
</evidence>
<feature type="signal peptide" evidence="5">
    <location>
        <begin position="1"/>
        <end position="27"/>
    </location>
</feature>
<evidence type="ECO:0000256" key="4">
    <source>
        <dbReference type="SAM" id="MobiDB-lite"/>
    </source>
</evidence>
<dbReference type="NCBIfam" id="TIGR01451">
    <property type="entry name" value="B_ant_repeat"/>
    <property type="match status" value="8"/>
</dbReference>
<dbReference type="GO" id="GO:0016020">
    <property type="term" value="C:membrane"/>
    <property type="evidence" value="ECO:0007669"/>
    <property type="project" value="UniProtKB-SubCell"/>
</dbReference>
<dbReference type="SUPFAM" id="SSF103088">
    <property type="entry name" value="OmpA-like"/>
    <property type="match status" value="1"/>
</dbReference>
<dbReference type="PROSITE" id="PS51123">
    <property type="entry name" value="OMPA_2"/>
    <property type="match status" value="1"/>
</dbReference>
<dbReference type="InterPro" id="IPR045474">
    <property type="entry name" value="GEVED"/>
</dbReference>
<sequence>MKIMKIMRFILFLCILALYGLSQTTLAAAYATDGSGSYKNEILWLTWGGGVNGTHGQGIKNDDQSSASIPISKTETLTAVCTINNINNPIRSYKSGDYGKDRLDDMYNIGGTDGSNQLISGIVNSNDGQEVKFDVSCTTEVNGVGFSAQGFVIADAESMADNENFGATGEGDWYLIDKVTAASADQYHLNTSTSAGLQTINITTSVSNAGQSAVTFLKFSKKSSTHTMNFKLQGGGKTAMAIGLVVPYADFSDAPKSYDGAMHLVDSMTITGNPLTASSKLSDNVSVLSPKHTLYLGSLGPDVEREPLFSDDATGDDKNPLNGVSDEDAWQGWEVSTSYKPISTVNKNKSYQATFDCKGTGAVSGWIDFNINGKFDSGERSQSTCSGGKTTLTWTIPNDVKAGKSFIRLRIASDSSEITEPTGKASDGEVEDSILTIGAPKLHIAKTNNASTDGWIVNQDDAIYTLTVTNKGDVDTEGEITVLDQMPIGLTAKWTGTYDTNGWACTFDSNQLITCKSSAVLKPTGNSAIVLPVNVPREAVTASPTTFTNYASVGGGSDPDKNTPETPSPSCDVATGYCATKDVVVKKPSVDIVKTTIATAAKVGDMIDYTVKVTVANSQTTDALTLNDTLGQGLSFVNGTAPTGWTLTGNGQAINIAAPKGQIPGTYNLTYKVLVGTDAVNNVVNKVTASGGDNPSCTTCTTMTPVTKPTVDVVKTTTATTAKVGDTIDYTVKVTVANSQTTDALTLNDTLGQGLSFVSGTAPTGWTLTGNGQAINIAAPKGQIPGTYNLTYKVLVGTDAVNNVVNKVTASGGDKPSCTTCTTTTPVTKPTVDVVKTTTATTAKVGDTIDYTVKVTVANSQTTDALTLNDTLGQGLSFVNGTAPTGWTLTGNGQAINIAAPKGQIPGTYNLTYKVLVGTDAVNNVVNKVTATGGDKPSCSTCTTTTPVTQSTVDVVKTTTATTAKVGDTINYTVKVTVANSQTTDALTLNDTLGQGLSFVSGTAPTGWTLTGNGQAINIAAPKGQVPDTYSVTYKVLVGEDAFNEVVNKVIASGGDNPSCTICITTTPVAVSVINVEKSTTATTVKVGDTIDYTVKIAVLNSQTIDALALKDILGEGLSFVSGTPPTGWALIGIGKEINILAPKGQMPGVYNLTYKVLVGADAVDNVLNTVTAIGKDNPNCTICTTTTPVTKPSVDVIKTTTATAAKVGDTIDYMVNVTVANSQTTDALTLNDTLGQGLSFVSGTAPTGWTITGTGKNISINAPKGQIPNTYTITYKVLVNADAVNNVVNTVIASGGDQPSCTTCTTTTPVTKPSVDIVKTTTATTAKVGDTINYTVNVTVANSQTTDVLTLNDTLGQGLSFVSGTAPTGWTITGTGKNISISAPKGQIPNIYPISYQVTVGKDAVNTVVNTVIASGGDQPSCTTCSTTTPVKREIKAVDDNYGIHRGSNQTKTVGNAYSENDTLNNFAFNPAEITGKILEPAVPVNGSPLVPLLDLLTGAVTVPAGTPVGDYTIHYQICDNFEFLSCSTAYIKVGVIADESLLRIVKSAAVKKVKVGDLVRYTIQVTNIGQVAVENAQLIDTPAAGFTYVAGSVTSSSLGNNIAATGTRPVVFNGINLAVGKTGSISYLTKVGAGIQQGTHINTAITKNSDGDDISNKSTASVQSDNDPLLDESLIFGTVFNDRDRDGWQDSAAVSGMVAQGGFVPEAYIPNSTEVNKGSGYQPEADASAPLLHGIKLGNIQARQSEADPIQNHQIMIRQKLKTLAFTDDFVLSNDQGVIVHMTKTGDVRIEKTGEAKAGRNAVELDVQRVVTQVSDGYLVEYIIRSTGIDEKGIPGVRIASVEGILMETDQFGRYHLVGVNGGNWDRGRNFILKVDPATLPQGAVFTTNNPLLRRVTPGLPVRFDFGVYAQPELLKGESKVAELELGEVLFEPNQAIVRDKYLPVLKTIAMKVDKFHGGNLTITANGEYEALAFARAQAVQNALKQNLSQEVLSKTSISVMTELNGQNQLVSGLNEQGVIVGTILFKTDKADVHPRYIPLLKQIAAHINQSKGEVVSIVGHTDVRANHAYNMKLGLKRAKAVYQALLPYLSDEVKQKLQVTLLNAEESRTLKTSQLSDSSTQQNISH</sequence>
<dbReference type="InterPro" id="IPR008966">
    <property type="entry name" value="Adhesion_dom_sf"/>
</dbReference>
<accession>A0A1Y3CHT7</accession>
<evidence type="ECO:0000256" key="3">
    <source>
        <dbReference type="PROSITE-ProRule" id="PRU00473"/>
    </source>
</evidence>
<dbReference type="Proteomes" id="UP000242765">
    <property type="component" value="Unassembled WGS sequence"/>
</dbReference>
<dbReference type="Pfam" id="PF20009">
    <property type="entry name" value="GEVED"/>
    <property type="match status" value="1"/>
</dbReference>
<dbReference type="Pfam" id="PF01345">
    <property type="entry name" value="DUF11"/>
    <property type="match status" value="8"/>
</dbReference>
<feature type="chain" id="PRO_5013368155" description="OmpA-like domain-containing protein" evidence="5">
    <location>
        <begin position="28"/>
        <end position="2129"/>
    </location>
</feature>
<dbReference type="SUPFAM" id="SSF49401">
    <property type="entry name" value="Bacterial adhesins"/>
    <property type="match status" value="5"/>
</dbReference>
<reference evidence="7 8" key="1">
    <citation type="submission" date="2017-04" db="EMBL/GenBank/DDBJ databases">
        <title>High diversity of culturable Acinetobacter species in natural soil and water ecosystems.</title>
        <authorList>
            <person name="Nemec A."/>
            <person name="Radolfova-Krizova L."/>
        </authorList>
    </citation>
    <scope>NUCLEOTIDE SEQUENCE [LARGE SCALE GENOMIC DNA]</scope>
    <source>
        <strain evidence="7 8">ANC 4999</strain>
    </source>
</reference>
<dbReference type="PANTHER" id="PTHR34819:SF3">
    <property type="entry name" value="CELL SURFACE PROTEIN"/>
    <property type="match status" value="1"/>
</dbReference>
<organism evidence="7 8">
    <name type="scientific">Acinetobacter silvestris</name>
    <dbReference type="NCBI Taxonomy" id="1977882"/>
    <lineage>
        <taxon>Bacteria</taxon>
        <taxon>Pseudomonadati</taxon>
        <taxon>Pseudomonadota</taxon>
        <taxon>Gammaproteobacteria</taxon>
        <taxon>Moraxellales</taxon>
        <taxon>Moraxellaceae</taxon>
        <taxon>Acinetobacter</taxon>
    </lineage>
</organism>
<keyword evidence="5" id="KW-0732">Signal</keyword>
<comment type="caution">
    <text evidence="7">The sequence shown here is derived from an EMBL/GenBank/DDBJ whole genome shotgun (WGS) entry which is preliminary data.</text>
</comment>
<protein>
    <recommendedName>
        <fullName evidence="6">OmpA-like domain-containing protein</fullName>
    </recommendedName>
</protein>
<dbReference type="InterPro" id="IPR001434">
    <property type="entry name" value="OmcB-like_DUF11"/>
</dbReference>
<dbReference type="InterPro" id="IPR036737">
    <property type="entry name" value="OmpA-like_sf"/>
</dbReference>
<evidence type="ECO:0000259" key="6">
    <source>
        <dbReference type="PROSITE" id="PS51123"/>
    </source>
</evidence>
<dbReference type="Pfam" id="PF00691">
    <property type="entry name" value="OmpA"/>
    <property type="match status" value="1"/>
</dbReference>
<keyword evidence="2 3" id="KW-0472">Membrane</keyword>